<reference evidence="6 7" key="1">
    <citation type="submission" date="2022-09" db="EMBL/GenBank/DDBJ databases">
        <authorList>
            <person name="Han X.L."/>
            <person name="Wang Q."/>
            <person name="Lu T."/>
        </authorList>
    </citation>
    <scope>NUCLEOTIDE SEQUENCE [LARGE SCALE GENOMIC DNA]</scope>
    <source>
        <strain evidence="6 7">WQ 127069</strain>
    </source>
</reference>
<evidence type="ECO:0000256" key="1">
    <source>
        <dbReference type="ARBA" id="ARBA00009437"/>
    </source>
</evidence>
<feature type="domain" description="HTH lysR-type" evidence="5">
    <location>
        <begin position="1"/>
        <end position="57"/>
    </location>
</feature>
<dbReference type="PANTHER" id="PTHR30419:SF8">
    <property type="entry name" value="NITROGEN ASSIMILATION TRANSCRIPTIONAL ACTIVATOR-RELATED"/>
    <property type="match status" value="1"/>
</dbReference>
<dbReference type="SUPFAM" id="SSF46785">
    <property type="entry name" value="Winged helix' DNA-binding domain"/>
    <property type="match status" value="1"/>
</dbReference>
<accession>A0ABT2UEF8</accession>
<keyword evidence="4" id="KW-0804">Transcription</keyword>
<dbReference type="RefSeq" id="WP_262683906.1">
    <property type="nucleotide sequence ID" value="NZ_JAOQIO010000024.1"/>
</dbReference>
<dbReference type="InterPro" id="IPR050950">
    <property type="entry name" value="HTH-type_LysR_regulators"/>
</dbReference>
<dbReference type="CDD" id="cd05466">
    <property type="entry name" value="PBP2_LTTR_substrate"/>
    <property type="match status" value="1"/>
</dbReference>
<dbReference type="InterPro" id="IPR036388">
    <property type="entry name" value="WH-like_DNA-bd_sf"/>
</dbReference>
<keyword evidence="2" id="KW-0805">Transcription regulation</keyword>
<evidence type="ECO:0000256" key="2">
    <source>
        <dbReference type="ARBA" id="ARBA00023015"/>
    </source>
</evidence>
<protein>
    <submittedName>
        <fullName evidence="6">LysR family transcriptional regulator</fullName>
    </submittedName>
</protein>
<evidence type="ECO:0000313" key="6">
    <source>
        <dbReference type="EMBL" id="MCU6792516.1"/>
    </source>
</evidence>
<organism evidence="6 7">
    <name type="scientific">Paenibacillus baimaensis</name>
    <dbReference type="NCBI Taxonomy" id="2982185"/>
    <lineage>
        <taxon>Bacteria</taxon>
        <taxon>Bacillati</taxon>
        <taxon>Bacillota</taxon>
        <taxon>Bacilli</taxon>
        <taxon>Bacillales</taxon>
        <taxon>Paenibacillaceae</taxon>
        <taxon>Paenibacillus</taxon>
    </lineage>
</organism>
<comment type="similarity">
    <text evidence="1">Belongs to the LysR transcriptional regulatory family.</text>
</comment>
<name>A0ABT2UEF8_9BACL</name>
<dbReference type="SUPFAM" id="SSF53850">
    <property type="entry name" value="Periplasmic binding protein-like II"/>
    <property type="match status" value="1"/>
</dbReference>
<keyword evidence="3" id="KW-0238">DNA-binding</keyword>
<dbReference type="PANTHER" id="PTHR30419">
    <property type="entry name" value="HTH-TYPE TRANSCRIPTIONAL REGULATOR YBHD"/>
    <property type="match status" value="1"/>
</dbReference>
<sequence length="327" mass="37945">MFRSLHYLNEVYKEQSFSRAAQKLYISQPSLSLTIIKFEREIGIQIFDRSTTPIQLTAAGKVYMEGIQRILAIENELEAYLDDYKELKTGSLTLGAPHLFSSYMLPALIAQFSKHFPMVEIRLVEADFLTLHDMTLNGEIDLLIESNQFDETLFQNYQLFREHVLLAVPCSDPVNEQLKDYCLSMEDIRSDLHMDSDRPCISLRNFQKHRFLMVKKRYDMHSRAMSLCQKSGFEPQVFMFLDQLMTVYNMVNQQLGVSFVTDTIVKLSNAGTNVVFYKIDDEQTTRYINLTHKLNRYVSRPMSEFIRMMAAISVGGITAVTSQQQWK</sequence>
<keyword evidence="7" id="KW-1185">Reference proteome</keyword>
<comment type="caution">
    <text evidence="6">The sequence shown here is derived from an EMBL/GenBank/DDBJ whole genome shotgun (WGS) entry which is preliminary data.</text>
</comment>
<dbReference type="Proteomes" id="UP001652445">
    <property type="component" value="Unassembled WGS sequence"/>
</dbReference>
<evidence type="ECO:0000313" key="7">
    <source>
        <dbReference type="Proteomes" id="UP001652445"/>
    </source>
</evidence>
<evidence type="ECO:0000256" key="4">
    <source>
        <dbReference type="ARBA" id="ARBA00023163"/>
    </source>
</evidence>
<dbReference type="Gene3D" id="1.10.10.10">
    <property type="entry name" value="Winged helix-like DNA-binding domain superfamily/Winged helix DNA-binding domain"/>
    <property type="match status" value="1"/>
</dbReference>
<dbReference type="Pfam" id="PF00126">
    <property type="entry name" value="HTH_1"/>
    <property type="match status" value="1"/>
</dbReference>
<dbReference type="InterPro" id="IPR036390">
    <property type="entry name" value="WH_DNA-bd_sf"/>
</dbReference>
<dbReference type="PROSITE" id="PS50931">
    <property type="entry name" value="HTH_LYSR"/>
    <property type="match status" value="1"/>
</dbReference>
<dbReference type="InterPro" id="IPR000847">
    <property type="entry name" value="LysR_HTH_N"/>
</dbReference>
<evidence type="ECO:0000259" key="5">
    <source>
        <dbReference type="PROSITE" id="PS50931"/>
    </source>
</evidence>
<dbReference type="Gene3D" id="3.40.190.290">
    <property type="match status" value="1"/>
</dbReference>
<proteinExistence type="inferred from homology"/>
<dbReference type="PRINTS" id="PR00039">
    <property type="entry name" value="HTHLYSR"/>
</dbReference>
<evidence type="ECO:0000256" key="3">
    <source>
        <dbReference type="ARBA" id="ARBA00023125"/>
    </source>
</evidence>
<dbReference type="Pfam" id="PF03466">
    <property type="entry name" value="LysR_substrate"/>
    <property type="match status" value="1"/>
</dbReference>
<gene>
    <name evidence="6" type="ORF">OB236_10285</name>
</gene>
<dbReference type="EMBL" id="JAOQIO010000024">
    <property type="protein sequence ID" value="MCU6792516.1"/>
    <property type="molecule type" value="Genomic_DNA"/>
</dbReference>
<dbReference type="InterPro" id="IPR005119">
    <property type="entry name" value="LysR_subst-bd"/>
</dbReference>